<dbReference type="Proteomes" id="UP000032141">
    <property type="component" value="Chromosome C8"/>
</dbReference>
<organism evidence="1 2">
    <name type="scientific">Brassica oleracea var. oleracea</name>
    <dbReference type="NCBI Taxonomy" id="109376"/>
    <lineage>
        <taxon>Eukaryota</taxon>
        <taxon>Viridiplantae</taxon>
        <taxon>Streptophyta</taxon>
        <taxon>Embryophyta</taxon>
        <taxon>Tracheophyta</taxon>
        <taxon>Spermatophyta</taxon>
        <taxon>Magnoliopsida</taxon>
        <taxon>eudicotyledons</taxon>
        <taxon>Gunneridae</taxon>
        <taxon>Pentapetalae</taxon>
        <taxon>rosids</taxon>
        <taxon>malvids</taxon>
        <taxon>Brassicales</taxon>
        <taxon>Brassicaceae</taxon>
        <taxon>Brassiceae</taxon>
        <taxon>Brassica</taxon>
    </lineage>
</organism>
<dbReference type="EnsemblPlants" id="Bo8g088360.1">
    <property type="protein sequence ID" value="Bo8g088360.1"/>
    <property type="gene ID" value="Bo8g088360"/>
</dbReference>
<evidence type="ECO:0000313" key="2">
    <source>
        <dbReference type="Proteomes" id="UP000032141"/>
    </source>
</evidence>
<keyword evidence="2" id="KW-1185">Reference proteome</keyword>
<protein>
    <submittedName>
        <fullName evidence="1">Uncharacterized protein</fullName>
    </submittedName>
</protein>
<reference evidence="1" key="2">
    <citation type="submission" date="2015-03" db="UniProtKB">
        <authorList>
            <consortium name="EnsemblPlants"/>
        </authorList>
    </citation>
    <scope>IDENTIFICATION</scope>
</reference>
<name>A0A0D3DT82_BRAOL</name>
<reference evidence="1 2" key="1">
    <citation type="journal article" date="2014" name="Genome Biol.">
        <title>Transcriptome and methylome profiling reveals relics of genome dominance in the mesopolyploid Brassica oleracea.</title>
        <authorList>
            <person name="Parkin I.A."/>
            <person name="Koh C."/>
            <person name="Tang H."/>
            <person name="Robinson S.J."/>
            <person name="Kagale S."/>
            <person name="Clarke W.E."/>
            <person name="Town C.D."/>
            <person name="Nixon J."/>
            <person name="Krishnakumar V."/>
            <person name="Bidwell S.L."/>
            <person name="Denoeud F."/>
            <person name="Belcram H."/>
            <person name="Links M.G."/>
            <person name="Just J."/>
            <person name="Clarke C."/>
            <person name="Bender T."/>
            <person name="Huebert T."/>
            <person name="Mason A.S."/>
            <person name="Pires J.C."/>
            <person name="Barker G."/>
            <person name="Moore J."/>
            <person name="Walley P.G."/>
            <person name="Manoli S."/>
            <person name="Batley J."/>
            <person name="Edwards D."/>
            <person name="Nelson M.N."/>
            <person name="Wang X."/>
            <person name="Paterson A.H."/>
            <person name="King G."/>
            <person name="Bancroft I."/>
            <person name="Chalhoub B."/>
            <person name="Sharpe A.G."/>
        </authorList>
    </citation>
    <scope>NUCLEOTIDE SEQUENCE</scope>
    <source>
        <strain evidence="1 2">cv. TO1000</strain>
    </source>
</reference>
<dbReference type="Gramene" id="Bo8g088360.1">
    <property type="protein sequence ID" value="Bo8g088360.1"/>
    <property type="gene ID" value="Bo8g088360"/>
</dbReference>
<proteinExistence type="predicted"/>
<sequence length="83" mass="9882">METSFRSHGTNLRFCRTWQVEAVSNSTQLHATHIPTNKEIQVSTWRKWVLEWRGRRDDQFWKRTSCGSKSPMCTRILQFLLAL</sequence>
<evidence type="ECO:0000313" key="1">
    <source>
        <dbReference type="EnsemblPlants" id="Bo8g088360.1"/>
    </source>
</evidence>
<dbReference type="AlphaFoldDB" id="A0A0D3DT82"/>
<dbReference type="HOGENOM" id="CLU_2545800_0_0_1"/>
<accession>A0A0D3DT82</accession>